<dbReference type="STRING" id="579138.Zymop_0733"/>
<sequence>MSHGIVIYNSDILKFFVKNQDVEYLIHYFYDYCIILLFYNKFILFKNN</sequence>
<dbReference type="KEGG" id="zmp:Zymop_0733"/>
<proteinExistence type="predicted"/>
<keyword evidence="1" id="KW-0472">Membrane</keyword>
<organism evidence="2 3">
    <name type="scientific">Zymomonas mobilis subsp. pomaceae (strain ATCC 29192 / DSM 22645 / JCM 10191 / CCUG 17912 / NBRC 13757 / NCIMB 11200 / NRRL B-4491 / Barker I)</name>
    <dbReference type="NCBI Taxonomy" id="579138"/>
    <lineage>
        <taxon>Bacteria</taxon>
        <taxon>Pseudomonadati</taxon>
        <taxon>Pseudomonadota</taxon>
        <taxon>Alphaproteobacteria</taxon>
        <taxon>Sphingomonadales</taxon>
        <taxon>Zymomonadaceae</taxon>
        <taxon>Zymomonas</taxon>
    </lineage>
</organism>
<dbReference type="AlphaFoldDB" id="F8ES60"/>
<keyword evidence="1" id="KW-1133">Transmembrane helix</keyword>
<evidence type="ECO:0000313" key="2">
    <source>
        <dbReference type="EMBL" id="AEI37635.1"/>
    </source>
</evidence>
<keyword evidence="1" id="KW-0812">Transmembrane</keyword>
<dbReference type="EMBL" id="CP002865">
    <property type="protein sequence ID" value="AEI37635.1"/>
    <property type="molecule type" value="Genomic_DNA"/>
</dbReference>
<evidence type="ECO:0000256" key="1">
    <source>
        <dbReference type="SAM" id="Phobius"/>
    </source>
</evidence>
<dbReference type="HOGENOM" id="CLU_3159672_0_0_5"/>
<reference evidence="2 3" key="1">
    <citation type="journal article" date="2011" name="J. Bacteriol.">
        <title>Genome sequence of the ethanol-producing Zymomonas mobilis subsp. pomaceae lectotype strain ATCC 29192.</title>
        <authorList>
            <person name="Kouvelis V.N."/>
            <person name="Davenport K.W."/>
            <person name="Brettin T.S."/>
            <person name="Bruce D."/>
            <person name="Detter C."/>
            <person name="Han C.S."/>
            <person name="Nolan M."/>
            <person name="Tapia R."/>
            <person name="Damoulaki A."/>
            <person name="Kyrpides N.C."/>
            <person name="Typas M.A."/>
            <person name="Pappas K.M."/>
        </authorList>
    </citation>
    <scope>NUCLEOTIDE SEQUENCE [LARGE SCALE GENOMIC DNA]</scope>
    <source>
        <strain evidence="3">ATCC 29192 / DSM 22645 / JCM 10191 / CCUG 17912 / NBRC 13757 / NCIMB 11200 / NRRL B-4491 / Barker I</strain>
    </source>
</reference>
<evidence type="ECO:0000313" key="3">
    <source>
        <dbReference type="Proteomes" id="UP000000491"/>
    </source>
</evidence>
<protein>
    <submittedName>
        <fullName evidence="2">Uncharacterized protein</fullName>
    </submittedName>
</protein>
<dbReference type="PATRIC" id="fig|579138.3.peg.772"/>
<name>F8ES60_ZYMMT</name>
<accession>F8ES60</accession>
<feature type="transmembrane region" description="Helical" evidence="1">
    <location>
        <begin position="25"/>
        <end position="44"/>
    </location>
</feature>
<dbReference type="Proteomes" id="UP000000491">
    <property type="component" value="Chromosome"/>
</dbReference>
<gene>
    <name evidence="2" type="ordered locus">Zymop_0733</name>
</gene>